<dbReference type="CDD" id="cd00609">
    <property type="entry name" value="AAT_like"/>
    <property type="match status" value="1"/>
</dbReference>
<dbReference type="InterPro" id="IPR051446">
    <property type="entry name" value="HTH_trans_reg/aminotransferase"/>
</dbReference>
<dbReference type="GO" id="GO:0003677">
    <property type="term" value="F:DNA binding"/>
    <property type="evidence" value="ECO:0007669"/>
    <property type="project" value="UniProtKB-KW"/>
</dbReference>
<proteinExistence type="inferred from homology"/>
<dbReference type="InterPro" id="IPR036388">
    <property type="entry name" value="WH-like_DNA-bd_sf"/>
</dbReference>
<dbReference type="Proteomes" id="UP000540989">
    <property type="component" value="Unassembled WGS sequence"/>
</dbReference>
<dbReference type="SUPFAM" id="SSF46785">
    <property type="entry name" value="Winged helix' DNA-binding domain"/>
    <property type="match status" value="1"/>
</dbReference>
<dbReference type="SUPFAM" id="SSF53383">
    <property type="entry name" value="PLP-dependent transferases"/>
    <property type="match status" value="1"/>
</dbReference>
<evidence type="ECO:0000256" key="1">
    <source>
        <dbReference type="ARBA" id="ARBA00005384"/>
    </source>
</evidence>
<dbReference type="SMART" id="SM00345">
    <property type="entry name" value="HTH_GNTR"/>
    <property type="match status" value="1"/>
</dbReference>
<dbReference type="Pfam" id="PF00392">
    <property type="entry name" value="GntR"/>
    <property type="match status" value="1"/>
</dbReference>
<organism evidence="7 8">
    <name type="scientific">Granulicella aggregans</name>
    <dbReference type="NCBI Taxonomy" id="474949"/>
    <lineage>
        <taxon>Bacteria</taxon>
        <taxon>Pseudomonadati</taxon>
        <taxon>Acidobacteriota</taxon>
        <taxon>Terriglobia</taxon>
        <taxon>Terriglobales</taxon>
        <taxon>Acidobacteriaceae</taxon>
        <taxon>Granulicella</taxon>
    </lineage>
</organism>
<evidence type="ECO:0000313" key="8">
    <source>
        <dbReference type="Proteomes" id="UP000540989"/>
    </source>
</evidence>
<keyword evidence="7" id="KW-0808">Transferase</keyword>
<feature type="domain" description="HTH gntR-type" evidence="6">
    <location>
        <begin position="19"/>
        <end position="87"/>
    </location>
</feature>
<dbReference type="PANTHER" id="PTHR46577">
    <property type="entry name" value="HTH-TYPE TRANSCRIPTIONAL REGULATORY PROTEIN GABR"/>
    <property type="match status" value="1"/>
</dbReference>
<dbReference type="CDD" id="cd07377">
    <property type="entry name" value="WHTH_GntR"/>
    <property type="match status" value="1"/>
</dbReference>
<keyword evidence="7" id="KW-0032">Aminotransferase</keyword>
<dbReference type="Gene3D" id="3.40.640.10">
    <property type="entry name" value="Type I PLP-dependent aspartate aminotransferase-like (Major domain)"/>
    <property type="match status" value="1"/>
</dbReference>
<keyword evidence="8" id="KW-1185">Reference proteome</keyword>
<sequence>MGKEATFQDFSAGSPPEGQDLWRWLYVELRAAILDGRLKPGARMPSTRSLASQYSLSRGTVVTAFDQLQSEGYTHTKVGSGTYVALGATGRAVSDKSTPDLLSGSRQSKARLSKWGERYLRKTDVISAPLHVGRAFRDYEPAIDLFPTELWARVASRVLRRAPRSLYGKGNARGHQPLRRAIAEYVGASRGVRCSPEQIIVTAGSQQALDLLARFLIDPEDKIWMEDPGYPGASQAFVSAGGRIVPVPVDQEGLIVKAGRKMAPQAKLAYVTPANQFPMGVTMSADRRVELLRWAAGANAWIIEDEYDAEYRYFGRPVASLQALDRSNCVIYVGTFTKMLFYALRLGFIVLPEQLVDAFAAARSFVDRHPPTLDQAILAEFISDGHFGHHVRRMRQLYAERMDILKAAADKQLNGTLDVVQAGAGMRTLGWLKSIASDKEAAGAARAMGLEVVALSTFTRTYTQPPALILGFAGCSRAELHRGVSLLRKALRGDPNLVS</sequence>
<name>A0A7W7ZIG8_9BACT</name>
<dbReference type="InterPro" id="IPR015424">
    <property type="entry name" value="PyrdxlP-dep_Trfase"/>
</dbReference>
<evidence type="ECO:0000256" key="2">
    <source>
        <dbReference type="ARBA" id="ARBA00022898"/>
    </source>
</evidence>
<keyword evidence="3" id="KW-0805">Transcription regulation</keyword>
<protein>
    <submittedName>
        <fullName evidence="7">GntR family transcriptional regulator/MocR family aminotransferase</fullName>
    </submittedName>
</protein>
<dbReference type="InterPro" id="IPR004839">
    <property type="entry name" value="Aminotransferase_I/II_large"/>
</dbReference>
<dbReference type="RefSeq" id="WP_184222857.1">
    <property type="nucleotide sequence ID" value="NZ_JACHIP010000014.1"/>
</dbReference>
<evidence type="ECO:0000313" key="7">
    <source>
        <dbReference type="EMBL" id="MBB5060517.1"/>
    </source>
</evidence>
<evidence type="ECO:0000256" key="3">
    <source>
        <dbReference type="ARBA" id="ARBA00023015"/>
    </source>
</evidence>
<dbReference type="PROSITE" id="PS50949">
    <property type="entry name" value="HTH_GNTR"/>
    <property type="match status" value="1"/>
</dbReference>
<dbReference type="InterPro" id="IPR000524">
    <property type="entry name" value="Tscrpt_reg_HTH_GntR"/>
</dbReference>
<dbReference type="InterPro" id="IPR015421">
    <property type="entry name" value="PyrdxlP-dep_Trfase_major"/>
</dbReference>
<dbReference type="PANTHER" id="PTHR46577:SF1">
    <property type="entry name" value="HTH-TYPE TRANSCRIPTIONAL REGULATORY PROTEIN GABR"/>
    <property type="match status" value="1"/>
</dbReference>
<keyword evidence="5" id="KW-0804">Transcription</keyword>
<dbReference type="GO" id="GO:0030170">
    <property type="term" value="F:pyridoxal phosphate binding"/>
    <property type="evidence" value="ECO:0007669"/>
    <property type="project" value="InterPro"/>
</dbReference>
<comment type="similarity">
    <text evidence="1">In the C-terminal section; belongs to the class-I pyridoxal-phosphate-dependent aminotransferase family.</text>
</comment>
<dbReference type="AlphaFoldDB" id="A0A7W7ZIG8"/>
<dbReference type="InterPro" id="IPR036390">
    <property type="entry name" value="WH_DNA-bd_sf"/>
</dbReference>
<dbReference type="EMBL" id="JACHIP010000014">
    <property type="protein sequence ID" value="MBB5060517.1"/>
    <property type="molecule type" value="Genomic_DNA"/>
</dbReference>
<evidence type="ECO:0000256" key="5">
    <source>
        <dbReference type="ARBA" id="ARBA00023163"/>
    </source>
</evidence>
<keyword evidence="2" id="KW-0663">Pyridoxal phosphate</keyword>
<accession>A0A7W7ZIG8</accession>
<evidence type="ECO:0000256" key="4">
    <source>
        <dbReference type="ARBA" id="ARBA00023125"/>
    </source>
</evidence>
<gene>
    <name evidence="7" type="ORF">HDF16_005253</name>
</gene>
<evidence type="ECO:0000259" key="6">
    <source>
        <dbReference type="PROSITE" id="PS50949"/>
    </source>
</evidence>
<keyword evidence="4" id="KW-0238">DNA-binding</keyword>
<dbReference type="PRINTS" id="PR00035">
    <property type="entry name" value="HTHGNTR"/>
</dbReference>
<dbReference type="Gene3D" id="1.10.10.10">
    <property type="entry name" value="Winged helix-like DNA-binding domain superfamily/Winged helix DNA-binding domain"/>
    <property type="match status" value="1"/>
</dbReference>
<dbReference type="GO" id="GO:0003700">
    <property type="term" value="F:DNA-binding transcription factor activity"/>
    <property type="evidence" value="ECO:0007669"/>
    <property type="project" value="InterPro"/>
</dbReference>
<dbReference type="GO" id="GO:0008483">
    <property type="term" value="F:transaminase activity"/>
    <property type="evidence" value="ECO:0007669"/>
    <property type="project" value="UniProtKB-KW"/>
</dbReference>
<comment type="caution">
    <text evidence="7">The sequence shown here is derived from an EMBL/GenBank/DDBJ whole genome shotgun (WGS) entry which is preliminary data.</text>
</comment>
<dbReference type="Pfam" id="PF00155">
    <property type="entry name" value="Aminotran_1_2"/>
    <property type="match status" value="1"/>
</dbReference>
<reference evidence="7 8" key="1">
    <citation type="submission" date="2020-08" db="EMBL/GenBank/DDBJ databases">
        <title>Genomic Encyclopedia of Type Strains, Phase IV (KMG-V): Genome sequencing to study the core and pangenomes of soil and plant-associated prokaryotes.</title>
        <authorList>
            <person name="Whitman W."/>
        </authorList>
    </citation>
    <scope>NUCLEOTIDE SEQUENCE [LARGE SCALE GENOMIC DNA]</scope>
    <source>
        <strain evidence="7 8">M8UP14</strain>
    </source>
</reference>